<dbReference type="RefSeq" id="WP_059358226.1">
    <property type="nucleotide sequence ID" value="NZ_CP089168.1"/>
</dbReference>
<dbReference type="InterPro" id="IPR041698">
    <property type="entry name" value="Methyltransf_25"/>
</dbReference>
<gene>
    <name evidence="2" type="ORF">NTHI1209_00831</name>
</gene>
<reference evidence="2 3" key="1">
    <citation type="submission" date="2014-05" db="EMBL/GenBank/DDBJ databases">
        <title>Methylome analysis of the phasevarions of Haemophilus influenzae.</title>
        <authorList>
            <person name="Atack J.M."/>
            <person name="Fox K.L."/>
            <person name="Power P.M."/>
            <person name="Clark T."/>
            <person name="Jurcisek J."/>
            <person name="Korlach J."/>
            <person name="Bakaletz L.O."/>
            <person name="Jennings M.P."/>
        </authorList>
    </citation>
    <scope>NUCLEOTIDE SEQUENCE [LARGE SCALE GENOMIC DNA]</scope>
    <source>
        <strain evidence="2 3">1209</strain>
    </source>
</reference>
<dbReference type="AlphaFoldDB" id="A0A0Y7MDV3"/>
<dbReference type="SUPFAM" id="SSF53335">
    <property type="entry name" value="S-adenosyl-L-methionine-dependent methyltransferases"/>
    <property type="match status" value="1"/>
</dbReference>
<dbReference type="Pfam" id="PF13649">
    <property type="entry name" value="Methyltransf_25"/>
    <property type="match status" value="1"/>
</dbReference>
<protein>
    <submittedName>
        <fullName evidence="2">Mg-protoporphyrin IX methyl transferase</fullName>
    </submittedName>
</protein>
<dbReference type="InterPro" id="IPR029063">
    <property type="entry name" value="SAM-dependent_MTases_sf"/>
</dbReference>
<dbReference type="InterPro" id="IPR050723">
    <property type="entry name" value="CFA/CMAS"/>
</dbReference>
<evidence type="ECO:0000259" key="1">
    <source>
        <dbReference type="Pfam" id="PF13649"/>
    </source>
</evidence>
<dbReference type="GO" id="GO:0016740">
    <property type="term" value="F:transferase activity"/>
    <property type="evidence" value="ECO:0007669"/>
    <property type="project" value="UniProtKB-KW"/>
</dbReference>
<dbReference type="Gene3D" id="3.40.50.150">
    <property type="entry name" value="Vaccinia Virus protein VP39"/>
    <property type="match status" value="1"/>
</dbReference>
<dbReference type="PANTHER" id="PTHR43667">
    <property type="entry name" value="CYCLOPROPANE-FATTY-ACYL-PHOSPHOLIPID SYNTHASE"/>
    <property type="match status" value="1"/>
</dbReference>
<organism evidence="2 3">
    <name type="scientific">Haemophilus influenzae</name>
    <dbReference type="NCBI Taxonomy" id="727"/>
    <lineage>
        <taxon>Bacteria</taxon>
        <taxon>Pseudomonadati</taxon>
        <taxon>Pseudomonadota</taxon>
        <taxon>Gammaproteobacteria</taxon>
        <taxon>Pasteurellales</taxon>
        <taxon>Pasteurellaceae</taxon>
        <taxon>Haemophilus</taxon>
    </lineage>
</organism>
<comment type="caution">
    <text evidence="2">The sequence shown here is derived from an EMBL/GenBank/DDBJ whole genome shotgun (WGS) entry which is preliminary data.</text>
</comment>
<proteinExistence type="predicted"/>
<name>A0A0Y7MDV3_HAEIF</name>
<dbReference type="PANTHER" id="PTHR43667:SF2">
    <property type="entry name" value="FATTY ACID C-METHYL TRANSFERASE"/>
    <property type="match status" value="1"/>
</dbReference>
<evidence type="ECO:0000313" key="3">
    <source>
        <dbReference type="Proteomes" id="UP000050700"/>
    </source>
</evidence>
<accession>A0A0Y7MDV3</accession>
<dbReference type="EMBL" id="JMQP01000002">
    <property type="protein sequence ID" value="KIS35227.1"/>
    <property type="molecule type" value="Genomic_DNA"/>
</dbReference>
<evidence type="ECO:0000313" key="2">
    <source>
        <dbReference type="EMBL" id="KIS35227.1"/>
    </source>
</evidence>
<keyword evidence="2" id="KW-0808">Transferase</keyword>
<sequence>MTIYDINFAELYQQHLIVRNHYNLPPTKWDKKAVKMAENLVGKPSAYNQQLLQAMNVQTDETVLDIGCGPGTFAVPLAQQGSTVYALDYSNGMLDCLAQFKQKLGLHNLTTFHKSWADNWDDVPQADVVLASRSTLVDDLDDMIEKLRAKAKKRVFLTSVTQRHFLDEGVFEAIGREDIGFPTYIYLLNRLYQKGIQANLNFIETESGCFQGESYEDLLASVEFSLGELSEKEKQGLKAFYDRKQTNNEPISHGQKKWALIWWNVDRI</sequence>
<dbReference type="Proteomes" id="UP000050700">
    <property type="component" value="Unassembled WGS sequence"/>
</dbReference>
<dbReference type="CDD" id="cd02440">
    <property type="entry name" value="AdoMet_MTases"/>
    <property type="match status" value="1"/>
</dbReference>
<feature type="domain" description="Methyltransferase" evidence="1">
    <location>
        <begin position="63"/>
        <end position="148"/>
    </location>
</feature>
<dbReference type="PATRIC" id="fig|727.582.peg.763"/>